<dbReference type="EMBL" id="JBHTJR010000044">
    <property type="protein sequence ID" value="MFD0993027.1"/>
    <property type="molecule type" value="Genomic_DNA"/>
</dbReference>
<dbReference type="RefSeq" id="WP_386106887.1">
    <property type="nucleotide sequence ID" value="NZ_JBHTJR010000044.1"/>
</dbReference>
<organism evidence="9 10">
    <name type="scientific">Tenacibaculum geojense</name>
    <dbReference type="NCBI Taxonomy" id="915352"/>
    <lineage>
        <taxon>Bacteria</taxon>
        <taxon>Pseudomonadati</taxon>
        <taxon>Bacteroidota</taxon>
        <taxon>Flavobacteriia</taxon>
        <taxon>Flavobacteriales</taxon>
        <taxon>Flavobacteriaceae</taxon>
        <taxon>Tenacibaculum</taxon>
    </lineage>
</organism>
<dbReference type="Gene3D" id="3.30.2010.10">
    <property type="entry name" value="Metalloproteases ('zincins'), catalytic domain"/>
    <property type="match status" value="1"/>
</dbReference>
<comment type="caution">
    <text evidence="9">The sequence shown here is derived from an EMBL/GenBank/DDBJ whole genome shotgun (WGS) entry which is preliminary data.</text>
</comment>
<keyword evidence="7" id="KW-0472">Membrane</keyword>
<evidence type="ECO:0000256" key="3">
    <source>
        <dbReference type="ARBA" id="ARBA00022801"/>
    </source>
</evidence>
<evidence type="ECO:0000259" key="8">
    <source>
        <dbReference type="Pfam" id="PF01435"/>
    </source>
</evidence>
<feature type="transmembrane region" description="Helical" evidence="7">
    <location>
        <begin position="107"/>
        <end position="125"/>
    </location>
</feature>
<keyword evidence="5 6" id="KW-0482">Metalloprotease</keyword>
<keyword evidence="4 6" id="KW-0862">Zinc</keyword>
<dbReference type="InterPro" id="IPR001915">
    <property type="entry name" value="Peptidase_M48"/>
</dbReference>
<sequence length="377" mass="42398">MEFKANYFDGQSSKTHQAIVTPNPSGWRIVFNNTTETTKEVIWKIDTIQKSEVYTQGLIAFTYGKEFPFQKIESTDPNFIAFISKSDHKNLNNKLDTTLHKSVNKSIAILLAVIVGFALGMYFYVIPTVAVSFAKNLNKEHVIDFGDYIFRTISLDLDIDEKQSEKLQDFVDAMQIDCEFPIQAKVANSSQLNAFAVSGGKIVIFSSLLEKIQNEHQLAALIGHEVSHVQNRHVLKNVARNLSGAIFVSVLFGDINGVTAIIGENAHLFSQLSYTRSLEKEADIFGIEMMRANNLDLNGMPQLFQILKDESDVDIPTYLSNHPMLKDRIVYTQEIADQQSNTTNNTVLKEKWNKIAAGFTNTIENNDTDDIIDVTDE</sequence>
<comment type="similarity">
    <text evidence="6">Belongs to the peptidase M48 family.</text>
</comment>
<gene>
    <name evidence="9" type="ORF">ACFQ1U_07400</name>
</gene>
<evidence type="ECO:0000256" key="2">
    <source>
        <dbReference type="ARBA" id="ARBA00022723"/>
    </source>
</evidence>
<reference evidence="10" key="1">
    <citation type="journal article" date="2019" name="Int. J. Syst. Evol. Microbiol.">
        <title>The Global Catalogue of Microorganisms (GCM) 10K type strain sequencing project: providing services to taxonomists for standard genome sequencing and annotation.</title>
        <authorList>
            <consortium name="The Broad Institute Genomics Platform"/>
            <consortium name="The Broad Institute Genome Sequencing Center for Infectious Disease"/>
            <person name="Wu L."/>
            <person name="Ma J."/>
        </authorList>
    </citation>
    <scope>NUCLEOTIDE SEQUENCE [LARGE SCALE GENOMIC DNA]</scope>
    <source>
        <strain evidence="10">CCUG 60527</strain>
    </source>
</reference>
<evidence type="ECO:0000256" key="7">
    <source>
        <dbReference type="SAM" id="Phobius"/>
    </source>
</evidence>
<keyword evidence="7" id="KW-0812">Transmembrane</keyword>
<keyword evidence="3 6" id="KW-0378">Hydrolase</keyword>
<evidence type="ECO:0000256" key="5">
    <source>
        <dbReference type="ARBA" id="ARBA00023049"/>
    </source>
</evidence>
<evidence type="ECO:0000256" key="6">
    <source>
        <dbReference type="RuleBase" id="RU003983"/>
    </source>
</evidence>
<protein>
    <submittedName>
        <fullName evidence="9">M48 family metallopeptidase</fullName>
    </submittedName>
</protein>
<dbReference type="Pfam" id="PF01435">
    <property type="entry name" value="Peptidase_M48"/>
    <property type="match status" value="1"/>
</dbReference>
<evidence type="ECO:0000256" key="1">
    <source>
        <dbReference type="ARBA" id="ARBA00022670"/>
    </source>
</evidence>
<keyword evidence="2" id="KW-0479">Metal-binding</keyword>
<comment type="cofactor">
    <cofactor evidence="6">
        <name>Zn(2+)</name>
        <dbReference type="ChEBI" id="CHEBI:29105"/>
    </cofactor>
    <text evidence="6">Binds 1 zinc ion per subunit.</text>
</comment>
<dbReference type="Proteomes" id="UP001597062">
    <property type="component" value="Unassembled WGS sequence"/>
</dbReference>
<evidence type="ECO:0000256" key="4">
    <source>
        <dbReference type="ARBA" id="ARBA00022833"/>
    </source>
</evidence>
<dbReference type="PANTHER" id="PTHR22726">
    <property type="entry name" value="METALLOENDOPEPTIDASE OMA1"/>
    <property type="match status" value="1"/>
</dbReference>
<proteinExistence type="inferred from homology"/>
<evidence type="ECO:0000313" key="10">
    <source>
        <dbReference type="Proteomes" id="UP001597062"/>
    </source>
</evidence>
<keyword evidence="7" id="KW-1133">Transmembrane helix</keyword>
<keyword evidence="1 6" id="KW-0645">Protease</keyword>
<accession>A0ABW3JRF4</accession>
<keyword evidence="10" id="KW-1185">Reference proteome</keyword>
<dbReference type="CDD" id="cd07332">
    <property type="entry name" value="M48C_Oma1_like"/>
    <property type="match status" value="1"/>
</dbReference>
<name>A0ABW3JRF4_9FLAO</name>
<feature type="domain" description="Peptidase M48" evidence="8">
    <location>
        <begin position="163"/>
        <end position="330"/>
    </location>
</feature>
<evidence type="ECO:0000313" key="9">
    <source>
        <dbReference type="EMBL" id="MFD0993027.1"/>
    </source>
</evidence>
<dbReference type="InterPro" id="IPR051156">
    <property type="entry name" value="Mito/Outer_Membr_Metalloprot"/>
</dbReference>
<dbReference type="PANTHER" id="PTHR22726:SF1">
    <property type="entry name" value="METALLOENDOPEPTIDASE OMA1, MITOCHONDRIAL"/>
    <property type="match status" value="1"/>
</dbReference>